<organism evidence="1 2">
    <name type="scientific">Candidatus Muproteobacteria bacterium RIFCSPHIGHO2_02_FULL_65_16</name>
    <dbReference type="NCBI Taxonomy" id="1817766"/>
    <lineage>
        <taxon>Bacteria</taxon>
        <taxon>Pseudomonadati</taxon>
        <taxon>Pseudomonadota</taxon>
        <taxon>Candidatus Muproteobacteria</taxon>
    </lineage>
</organism>
<name>A0A1F6U6U2_9PROT</name>
<dbReference type="EMBL" id="MFTA01000005">
    <property type="protein sequence ID" value="OGI53040.1"/>
    <property type="molecule type" value="Genomic_DNA"/>
</dbReference>
<dbReference type="AlphaFoldDB" id="A0A1F6U6U2"/>
<accession>A0A1F6U6U2</accession>
<proteinExistence type="predicted"/>
<comment type="caution">
    <text evidence="1">The sequence shown here is derived from an EMBL/GenBank/DDBJ whole genome shotgun (WGS) entry which is preliminary data.</text>
</comment>
<gene>
    <name evidence="1" type="ORF">A3B81_05575</name>
</gene>
<protein>
    <submittedName>
        <fullName evidence="1">CopG family transcriptional regulator</fullName>
    </submittedName>
</protein>
<reference evidence="1 2" key="1">
    <citation type="journal article" date="2016" name="Nat. Commun.">
        <title>Thousands of microbial genomes shed light on interconnected biogeochemical processes in an aquifer system.</title>
        <authorList>
            <person name="Anantharaman K."/>
            <person name="Brown C.T."/>
            <person name="Hug L.A."/>
            <person name="Sharon I."/>
            <person name="Castelle C.J."/>
            <person name="Probst A.J."/>
            <person name="Thomas B.C."/>
            <person name="Singh A."/>
            <person name="Wilkins M.J."/>
            <person name="Karaoz U."/>
            <person name="Brodie E.L."/>
            <person name="Williams K.H."/>
            <person name="Hubbard S.S."/>
            <person name="Banfield J.F."/>
        </authorList>
    </citation>
    <scope>NUCLEOTIDE SEQUENCE [LARGE SCALE GENOMIC DNA]</scope>
</reference>
<evidence type="ECO:0000313" key="2">
    <source>
        <dbReference type="Proteomes" id="UP000179362"/>
    </source>
</evidence>
<dbReference type="Proteomes" id="UP000179362">
    <property type="component" value="Unassembled WGS sequence"/>
</dbReference>
<evidence type="ECO:0000313" key="1">
    <source>
        <dbReference type="EMBL" id="OGI53040.1"/>
    </source>
</evidence>
<sequence length="89" mass="10336">MKSRVKYTDEALGKLKVVEDFLPRPEELVFKEDNVKITMSLSKSSVSFFKTEARKHHTSYQAMIRRLLDRYAAQYTKPVAQPSSGRGRR</sequence>